<evidence type="ECO:0000256" key="1">
    <source>
        <dbReference type="ARBA" id="ARBA00023186"/>
    </source>
</evidence>
<protein>
    <submittedName>
        <fullName evidence="4">DNJB8 protein</fullName>
    </submittedName>
</protein>
<keyword evidence="1" id="KW-0143">Chaperone</keyword>
<feature type="compositionally biased region" description="Low complexity" evidence="2">
    <location>
        <begin position="154"/>
        <end position="165"/>
    </location>
</feature>
<dbReference type="PANTHER" id="PTHR45168:SF4">
    <property type="entry name" value="SIMILAR TO DNAJ HOMOLOG SUBFAMILY B MEMBER 6 (HEAT SHOCK PROTEIN J2) (HSJ-2) (MRJ) (MDJ4)"/>
    <property type="match status" value="1"/>
</dbReference>
<keyword evidence="5" id="KW-1185">Reference proteome</keyword>
<dbReference type="InterPro" id="IPR043183">
    <property type="entry name" value="DNJB2/6-like"/>
</dbReference>
<dbReference type="SMART" id="SM00271">
    <property type="entry name" value="DnaJ"/>
    <property type="match status" value="1"/>
</dbReference>
<dbReference type="InterPro" id="IPR001623">
    <property type="entry name" value="DnaJ_domain"/>
</dbReference>
<proteinExistence type="predicted"/>
<sequence length="224" mass="26170">MVDYYKVLGLKKSASQDDVKKSYHRLALKWHPDKNPSNKVEAENKFKAVSEAYKVLSDPQKRSLYDRSVKRSTSPRGRSNMEGYNSFFDSPYVSHNLEEMFSEVFEGMDHDVHFFWDPFDTIRTDVENWHRTSERERSSRLFFDFMETFTPWNSFSPSKQPNSSSAEDTAGPHNARSVFTTTEIINGKKITIRKIIENGQETTEVEEDDQLRSMTINEKDDLKL</sequence>
<dbReference type="InterPro" id="IPR036869">
    <property type="entry name" value="J_dom_sf"/>
</dbReference>
<comment type="caution">
    <text evidence="4">The sequence shown here is derived from an EMBL/GenBank/DDBJ whole genome shotgun (WGS) entry which is preliminary data.</text>
</comment>
<dbReference type="SUPFAM" id="SSF46565">
    <property type="entry name" value="Chaperone J-domain"/>
    <property type="match status" value="1"/>
</dbReference>
<dbReference type="PANTHER" id="PTHR45168">
    <property type="entry name" value="DNAJ HOMOLOG SUBFAMILY B MEMBER 2"/>
    <property type="match status" value="1"/>
</dbReference>
<evidence type="ECO:0000313" key="4">
    <source>
        <dbReference type="EMBL" id="NXG70442.1"/>
    </source>
</evidence>
<evidence type="ECO:0000313" key="5">
    <source>
        <dbReference type="Proteomes" id="UP000578343"/>
    </source>
</evidence>
<reference evidence="4 5" key="1">
    <citation type="submission" date="2019-09" db="EMBL/GenBank/DDBJ databases">
        <title>Bird 10,000 Genomes (B10K) Project - Family phase.</title>
        <authorList>
            <person name="Zhang G."/>
        </authorList>
    </citation>
    <scope>NUCLEOTIDE SEQUENCE [LARGE SCALE GENOMIC DNA]</scope>
    <source>
        <strain evidence="4">B10K-DU-001-21</strain>
        <tissue evidence="4">Muscle</tissue>
    </source>
</reference>
<dbReference type="GO" id="GO:0030544">
    <property type="term" value="F:Hsp70 protein binding"/>
    <property type="evidence" value="ECO:0007669"/>
    <property type="project" value="InterPro"/>
</dbReference>
<feature type="region of interest" description="Disordered" evidence="2">
    <location>
        <begin position="154"/>
        <end position="178"/>
    </location>
</feature>
<dbReference type="Pfam" id="PF00226">
    <property type="entry name" value="DnaJ"/>
    <property type="match status" value="1"/>
</dbReference>
<evidence type="ECO:0000259" key="3">
    <source>
        <dbReference type="PROSITE" id="PS50076"/>
    </source>
</evidence>
<accession>A0A7K9E1Y3</accession>
<gene>
    <name evidence="4" type="primary">Dnajb8</name>
    <name evidence="4" type="ORF">BARMAR_R10794</name>
</gene>
<dbReference type="AlphaFoldDB" id="A0A7K9E1Y3"/>
<dbReference type="EMBL" id="VWZK01004497">
    <property type="protein sequence ID" value="NXG70442.1"/>
    <property type="molecule type" value="Genomic_DNA"/>
</dbReference>
<feature type="domain" description="J" evidence="3">
    <location>
        <begin position="3"/>
        <end position="69"/>
    </location>
</feature>
<feature type="non-terminal residue" evidence="4">
    <location>
        <position position="224"/>
    </location>
</feature>
<dbReference type="OrthoDB" id="10250354at2759"/>
<dbReference type="Gene3D" id="1.10.287.110">
    <property type="entry name" value="DnaJ domain"/>
    <property type="match status" value="1"/>
</dbReference>
<dbReference type="CDD" id="cd06257">
    <property type="entry name" value="DnaJ"/>
    <property type="match status" value="1"/>
</dbReference>
<evidence type="ECO:0000256" key="2">
    <source>
        <dbReference type="SAM" id="MobiDB-lite"/>
    </source>
</evidence>
<name>A0A7K9E1Y3_BARMA</name>
<feature type="non-terminal residue" evidence="4">
    <location>
        <position position="1"/>
    </location>
</feature>
<dbReference type="PRINTS" id="PR00625">
    <property type="entry name" value="JDOMAIN"/>
</dbReference>
<dbReference type="GO" id="GO:0051082">
    <property type="term" value="F:unfolded protein binding"/>
    <property type="evidence" value="ECO:0007669"/>
    <property type="project" value="InterPro"/>
</dbReference>
<dbReference type="Proteomes" id="UP000578343">
    <property type="component" value="Unassembled WGS sequence"/>
</dbReference>
<dbReference type="PROSITE" id="PS50076">
    <property type="entry name" value="DNAJ_2"/>
    <property type="match status" value="1"/>
</dbReference>
<organism evidence="4 5">
    <name type="scientific">Baryphthengus martii</name>
    <name type="common">Rufous motmot</name>
    <dbReference type="NCBI Taxonomy" id="176943"/>
    <lineage>
        <taxon>Eukaryota</taxon>
        <taxon>Metazoa</taxon>
        <taxon>Chordata</taxon>
        <taxon>Craniata</taxon>
        <taxon>Vertebrata</taxon>
        <taxon>Euteleostomi</taxon>
        <taxon>Archelosauria</taxon>
        <taxon>Archosauria</taxon>
        <taxon>Dinosauria</taxon>
        <taxon>Saurischia</taxon>
        <taxon>Theropoda</taxon>
        <taxon>Coelurosauria</taxon>
        <taxon>Aves</taxon>
        <taxon>Neognathae</taxon>
        <taxon>Neoaves</taxon>
        <taxon>Telluraves</taxon>
        <taxon>Coraciimorphae</taxon>
        <taxon>Coraciiformes</taxon>
        <taxon>Momotidae</taxon>
        <taxon>Baryphthengus</taxon>
    </lineage>
</organism>